<sequence>MPSEDPLVVLEVGELKQNTLVPNEVRKIAIRASSILRIEARTDSAGTPYCEVLLKSEELPVLAVYDEIGLLVASINALTAS</sequence>
<dbReference type="EMBL" id="JABEPP010000006">
    <property type="protein sequence ID" value="NNM74626.1"/>
    <property type="molecule type" value="Genomic_DNA"/>
</dbReference>
<keyword evidence="2" id="KW-1185">Reference proteome</keyword>
<dbReference type="Proteomes" id="UP000564885">
    <property type="component" value="Unassembled WGS sequence"/>
</dbReference>
<name>A0A849I469_9HYPH</name>
<evidence type="ECO:0000313" key="1">
    <source>
        <dbReference type="EMBL" id="NNM74626.1"/>
    </source>
</evidence>
<gene>
    <name evidence="1" type="ORF">HJG44_19895</name>
</gene>
<comment type="caution">
    <text evidence="1">The sequence shown here is derived from an EMBL/GenBank/DDBJ whole genome shotgun (WGS) entry which is preliminary data.</text>
</comment>
<accession>A0A849I469</accession>
<organism evidence="1 2">
    <name type="scientific">Enterovirga aerilata</name>
    <dbReference type="NCBI Taxonomy" id="2730920"/>
    <lineage>
        <taxon>Bacteria</taxon>
        <taxon>Pseudomonadati</taxon>
        <taxon>Pseudomonadota</taxon>
        <taxon>Alphaproteobacteria</taxon>
        <taxon>Hyphomicrobiales</taxon>
        <taxon>Methylobacteriaceae</taxon>
        <taxon>Enterovirga</taxon>
    </lineage>
</organism>
<proteinExistence type="predicted"/>
<evidence type="ECO:0000313" key="2">
    <source>
        <dbReference type="Proteomes" id="UP000564885"/>
    </source>
</evidence>
<dbReference type="AlphaFoldDB" id="A0A849I469"/>
<dbReference type="RefSeq" id="WP_171220090.1">
    <property type="nucleotide sequence ID" value="NZ_JABEPP010000006.1"/>
</dbReference>
<reference evidence="1 2" key="1">
    <citation type="submission" date="2020-04" db="EMBL/GenBank/DDBJ databases">
        <title>Enterovirga sp. isolate from soil.</title>
        <authorList>
            <person name="Chea S."/>
            <person name="Kim D.-U."/>
        </authorList>
    </citation>
    <scope>NUCLEOTIDE SEQUENCE [LARGE SCALE GENOMIC DNA]</scope>
    <source>
        <strain evidence="1 2">DB1703</strain>
    </source>
</reference>
<protein>
    <submittedName>
        <fullName evidence="1">Uncharacterized protein</fullName>
    </submittedName>
</protein>